<gene>
    <name evidence="3" type="ORF">CSUI_011325</name>
</gene>
<evidence type="ECO:0000313" key="4">
    <source>
        <dbReference type="Proteomes" id="UP000221165"/>
    </source>
</evidence>
<dbReference type="RefSeq" id="XP_067916599.1">
    <property type="nucleotide sequence ID" value="XM_068071425.1"/>
</dbReference>
<dbReference type="SUPFAM" id="SSF52540">
    <property type="entry name" value="P-loop containing nucleoside triphosphate hydrolases"/>
    <property type="match status" value="1"/>
</dbReference>
<reference evidence="3 4" key="1">
    <citation type="journal article" date="2017" name="Int. J. Parasitol.">
        <title>The genome of the protozoan parasite Cystoisospora suis and a reverse vaccinology approach to identify vaccine candidates.</title>
        <authorList>
            <person name="Palmieri N."/>
            <person name="Shrestha A."/>
            <person name="Ruttkowski B."/>
            <person name="Beck T."/>
            <person name="Vogl C."/>
            <person name="Tomley F."/>
            <person name="Blake D.P."/>
            <person name="Joachim A."/>
        </authorList>
    </citation>
    <scope>NUCLEOTIDE SEQUENCE [LARGE SCALE GENOMIC DNA]</scope>
    <source>
        <strain evidence="3 4">Wien I</strain>
    </source>
</reference>
<sequence>MGLGKTIQTIALLAYLKEFKNNAGPHLILVPLSTLPNWADELRRWCPSLKVILFKEKEESEEKRHDLLSLWKSNKTARTATTTTTTSSRRRRRRLRSFDPQLYRMKETKTNRDREKDRKKERDRQTQLDRFAFGASGVASRLAQGRLQRLPYDLRFSYSRASRSILSKLAGTDE</sequence>
<dbReference type="InterPro" id="IPR000330">
    <property type="entry name" value="SNF2_N"/>
</dbReference>
<protein>
    <submittedName>
        <fullName evidence="3">Swi2 snf2 brahma</fullName>
    </submittedName>
</protein>
<accession>A0A2C6KEE8</accession>
<evidence type="ECO:0000256" key="1">
    <source>
        <dbReference type="SAM" id="MobiDB-lite"/>
    </source>
</evidence>
<feature type="compositionally biased region" description="Low complexity" evidence="1">
    <location>
        <begin position="77"/>
        <end position="87"/>
    </location>
</feature>
<dbReference type="GeneID" id="94434636"/>
<evidence type="ECO:0000313" key="3">
    <source>
        <dbReference type="EMBL" id="PHJ14865.1"/>
    </source>
</evidence>
<feature type="compositionally biased region" description="Basic and acidic residues" evidence="1">
    <location>
        <begin position="104"/>
        <end position="127"/>
    </location>
</feature>
<feature type="domain" description="SNF2 N-terminal" evidence="2">
    <location>
        <begin position="1"/>
        <end position="86"/>
    </location>
</feature>
<evidence type="ECO:0000259" key="2">
    <source>
        <dbReference type="Pfam" id="PF00176"/>
    </source>
</evidence>
<dbReference type="VEuPathDB" id="ToxoDB:CSUI_011325"/>
<dbReference type="InterPro" id="IPR027417">
    <property type="entry name" value="P-loop_NTPase"/>
</dbReference>
<dbReference type="OrthoDB" id="348652at2759"/>
<proteinExistence type="predicted"/>
<dbReference type="Proteomes" id="UP000221165">
    <property type="component" value="Unassembled WGS sequence"/>
</dbReference>
<keyword evidence="4" id="KW-1185">Reference proteome</keyword>
<dbReference type="EMBL" id="MIGC01010825">
    <property type="protein sequence ID" value="PHJ14865.1"/>
    <property type="molecule type" value="Genomic_DNA"/>
</dbReference>
<dbReference type="GO" id="GO:0005524">
    <property type="term" value="F:ATP binding"/>
    <property type="evidence" value="ECO:0007669"/>
    <property type="project" value="InterPro"/>
</dbReference>
<dbReference type="InterPro" id="IPR038718">
    <property type="entry name" value="SNF2-like_sf"/>
</dbReference>
<organism evidence="3 4">
    <name type="scientific">Cystoisospora suis</name>
    <dbReference type="NCBI Taxonomy" id="483139"/>
    <lineage>
        <taxon>Eukaryota</taxon>
        <taxon>Sar</taxon>
        <taxon>Alveolata</taxon>
        <taxon>Apicomplexa</taxon>
        <taxon>Conoidasida</taxon>
        <taxon>Coccidia</taxon>
        <taxon>Eucoccidiorida</taxon>
        <taxon>Eimeriorina</taxon>
        <taxon>Sarcocystidae</taxon>
        <taxon>Cystoisospora</taxon>
    </lineage>
</organism>
<dbReference type="Pfam" id="PF00176">
    <property type="entry name" value="SNF2-rel_dom"/>
    <property type="match status" value="1"/>
</dbReference>
<dbReference type="Gene3D" id="3.40.50.10810">
    <property type="entry name" value="Tandem AAA-ATPase domain"/>
    <property type="match status" value="1"/>
</dbReference>
<comment type="caution">
    <text evidence="3">The sequence shown here is derived from an EMBL/GenBank/DDBJ whole genome shotgun (WGS) entry which is preliminary data.</text>
</comment>
<dbReference type="AlphaFoldDB" id="A0A2C6KEE8"/>
<name>A0A2C6KEE8_9APIC</name>
<feature type="region of interest" description="Disordered" evidence="1">
    <location>
        <begin position="77"/>
        <end position="127"/>
    </location>
</feature>
<dbReference type="PANTHER" id="PTHR10799">
    <property type="entry name" value="SNF2/RAD54 HELICASE FAMILY"/>
    <property type="match status" value="1"/>
</dbReference>